<dbReference type="EMBL" id="LAZR01044007">
    <property type="protein sequence ID" value="KKL05697.1"/>
    <property type="molecule type" value="Genomic_DNA"/>
</dbReference>
<reference evidence="1" key="1">
    <citation type="journal article" date="2015" name="Nature">
        <title>Complex archaea that bridge the gap between prokaryotes and eukaryotes.</title>
        <authorList>
            <person name="Spang A."/>
            <person name="Saw J.H."/>
            <person name="Jorgensen S.L."/>
            <person name="Zaremba-Niedzwiedzka K."/>
            <person name="Martijn J."/>
            <person name="Lind A.E."/>
            <person name="van Eijk R."/>
            <person name="Schleper C."/>
            <person name="Guy L."/>
            <person name="Ettema T.J."/>
        </authorList>
    </citation>
    <scope>NUCLEOTIDE SEQUENCE</scope>
</reference>
<accession>A0A0F9AVT6</accession>
<proteinExistence type="predicted"/>
<name>A0A0F9AVT6_9ZZZZ</name>
<organism evidence="1">
    <name type="scientific">marine sediment metagenome</name>
    <dbReference type="NCBI Taxonomy" id="412755"/>
    <lineage>
        <taxon>unclassified sequences</taxon>
        <taxon>metagenomes</taxon>
        <taxon>ecological metagenomes</taxon>
    </lineage>
</organism>
<dbReference type="AlphaFoldDB" id="A0A0F9AVT6"/>
<protein>
    <submittedName>
        <fullName evidence="1">Uncharacterized protein</fullName>
    </submittedName>
</protein>
<comment type="caution">
    <text evidence="1">The sequence shown here is derived from an EMBL/GenBank/DDBJ whole genome shotgun (WGS) entry which is preliminary data.</text>
</comment>
<gene>
    <name evidence="1" type="ORF">LCGC14_2603410</name>
</gene>
<evidence type="ECO:0000313" key="1">
    <source>
        <dbReference type="EMBL" id="KKL05697.1"/>
    </source>
</evidence>
<sequence length="73" mass="8694">MTKRDFILMAKWISEHTSSDEEWSHIRDSHIRFACFVAGESDKTRGNQKLFDKEKFLRYLDALDEAKKTRSLK</sequence>